<dbReference type="EMBL" id="NMUH01000037">
    <property type="protein sequence ID" value="MQL69455.1"/>
    <property type="molecule type" value="Genomic_DNA"/>
</dbReference>
<feature type="region of interest" description="Disordered" evidence="1">
    <location>
        <begin position="62"/>
        <end position="105"/>
    </location>
</feature>
<dbReference type="GO" id="GO:0008270">
    <property type="term" value="F:zinc ion binding"/>
    <property type="evidence" value="ECO:0007669"/>
    <property type="project" value="InterPro"/>
</dbReference>
<protein>
    <recommendedName>
        <fullName evidence="4">CCHC-type domain-containing protein</fullName>
    </recommendedName>
</protein>
<evidence type="ECO:0000256" key="1">
    <source>
        <dbReference type="SAM" id="MobiDB-lite"/>
    </source>
</evidence>
<comment type="caution">
    <text evidence="2">The sequence shown here is derived from an EMBL/GenBank/DDBJ whole genome shotgun (WGS) entry which is preliminary data.</text>
</comment>
<dbReference type="Gene3D" id="4.10.60.10">
    <property type="entry name" value="Zinc finger, CCHC-type"/>
    <property type="match status" value="1"/>
</dbReference>
<keyword evidence="3" id="KW-1185">Reference proteome</keyword>
<organism evidence="2 3">
    <name type="scientific">Colocasia esculenta</name>
    <name type="common">Wild taro</name>
    <name type="synonym">Arum esculentum</name>
    <dbReference type="NCBI Taxonomy" id="4460"/>
    <lineage>
        <taxon>Eukaryota</taxon>
        <taxon>Viridiplantae</taxon>
        <taxon>Streptophyta</taxon>
        <taxon>Embryophyta</taxon>
        <taxon>Tracheophyta</taxon>
        <taxon>Spermatophyta</taxon>
        <taxon>Magnoliopsida</taxon>
        <taxon>Liliopsida</taxon>
        <taxon>Araceae</taxon>
        <taxon>Aroideae</taxon>
        <taxon>Colocasieae</taxon>
        <taxon>Colocasia</taxon>
    </lineage>
</organism>
<accession>A0A843TEH9</accession>
<dbReference type="Proteomes" id="UP000652761">
    <property type="component" value="Unassembled WGS sequence"/>
</dbReference>
<proteinExistence type="predicted"/>
<dbReference type="AlphaFoldDB" id="A0A843TEH9"/>
<dbReference type="OrthoDB" id="7608935at2759"/>
<gene>
    <name evidence="2" type="ORF">Taro_001736</name>
</gene>
<dbReference type="InterPro" id="IPR036875">
    <property type="entry name" value="Znf_CCHC_sf"/>
</dbReference>
<evidence type="ECO:0008006" key="4">
    <source>
        <dbReference type="Google" id="ProtNLM"/>
    </source>
</evidence>
<name>A0A843TEH9_COLES</name>
<dbReference type="GO" id="GO:0003676">
    <property type="term" value="F:nucleic acid binding"/>
    <property type="evidence" value="ECO:0007669"/>
    <property type="project" value="InterPro"/>
</dbReference>
<evidence type="ECO:0000313" key="3">
    <source>
        <dbReference type="Proteomes" id="UP000652761"/>
    </source>
</evidence>
<evidence type="ECO:0000313" key="2">
    <source>
        <dbReference type="EMBL" id="MQL69455.1"/>
    </source>
</evidence>
<reference evidence="2" key="1">
    <citation type="submission" date="2017-07" db="EMBL/GenBank/DDBJ databases">
        <title>Taro Niue Genome Assembly and Annotation.</title>
        <authorList>
            <person name="Atibalentja N."/>
            <person name="Keating K."/>
            <person name="Fields C.J."/>
        </authorList>
    </citation>
    <scope>NUCLEOTIDE SEQUENCE</scope>
    <source>
        <strain evidence="2">Niue_2</strain>
        <tissue evidence="2">Leaf</tissue>
    </source>
</reference>
<sequence>MLNAGSDLAEMVKAKAKPHYITQLAPFAIPTYAKMVKRAQLLEDAMDFTDCIKGKFVKKEVNSGQSSAKPTNGKKRPFNITEGSSQERKPKVFMPNTPTKSHCKHCDKPGHTTDECWRKARACLRCGSREHRIPECPLLKENERSPNAPKKQGDIAYVAFPSRRPRRSLTDVTGILCVSTALAVSGERDKMAVAFIFLNSEI</sequence>
<dbReference type="SUPFAM" id="SSF57756">
    <property type="entry name" value="Retrovirus zinc finger-like domains"/>
    <property type="match status" value="1"/>
</dbReference>